<feature type="region of interest" description="Disordered" evidence="1">
    <location>
        <begin position="76"/>
        <end position="96"/>
    </location>
</feature>
<evidence type="ECO:0000313" key="3">
    <source>
        <dbReference type="Proteomes" id="UP000712281"/>
    </source>
</evidence>
<gene>
    <name evidence="2" type="ORF">F2Q68_00026024</name>
</gene>
<proteinExistence type="predicted"/>
<comment type="caution">
    <text evidence="2">The sequence shown here is derived from an EMBL/GenBank/DDBJ whole genome shotgun (WGS) entry which is preliminary data.</text>
</comment>
<evidence type="ECO:0000256" key="1">
    <source>
        <dbReference type="SAM" id="MobiDB-lite"/>
    </source>
</evidence>
<organism evidence="2 3">
    <name type="scientific">Brassica cretica</name>
    <name type="common">Mustard</name>
    <dbReference type="NCBI Taxonomy" id="69181"/>
    <lineage>
        <taxon>Eukaryota</taxon>
        <taxon>Viridiplantae</taxon>
        <taxon>Streptophyta</taxon>
        <taxon>Embryophyta</taxon>
        <taxon>Tracheophyta</taxon>
        <taxon>Spermatophyta</taxon>
        <taxon>Magnoliopsida</taxon>
        <taxon>eudicotyledons</taxon>
        <taxon>Gunneridae</taxon>
        <taxon>Pentapetalae</taxon>
        <taxon>rosids</taxon>
        <taxon>malvids</taxon>
        <taxon>Brassicales</taxon>
        <taxon>Brassicaceae</taxon>
        <taxon>Brassiceae</taxon>
        <taxon>Brassica</taxon>
    </lineage>
</organism>
<reference evidence="2" key="1">
    <citation type="submission" date="2019-12" db="EMBL/GenBank/DDBJ databases">
        <title>Genome sequencing and annotation of Brassica cretica.</title>
        <authorList>
            <person name="Studholme D.J."/>
            <person name="Sarris P.F."/>
        </authorList>
    </citation>
    <scope>NUCLEOTIDE SEQUENCE</scope>
    <source>
        <strain evidence="2">PFS-001/15</strain>
        <tissue evidence="2">Leaf</tissue>
    </source>
</reference>
<sequence>MNKGNMLEACHPSENLHRPVMETPLTASIDLWTDICKFQYASTIPDCTISMFQSVIKLFQIYEFFDCKYQLAYQRSRSAQPKLTRGLQGNSLDQSA</sequence>
<name>A0A8S9I9Y4_BRACR</name>
<dbReference type="EMBL" id="QGKW02001911">
    <property type="protein sequence ID" value="KAF2566147.1"/>
    <property type="molecule type" value="Genomic_DNA"/>
</dbReference>
<dbReference type="AlphaFoldDB" id="A0A8S9I9Y4"/>
<accession>A0A8S9I9Y4</accession>
<dbReference type="Proteomes" id="UP000712281">
    <property type="component" value="Unassembled WGS sequence"/>
</dbReference>
<protein>
    <submittedName>
        <fullName evidence="2">Uncharacterized protein</fullName>
    </submittedName>
</protein>
<evidence type="ECO:0000313" key="2">
    <source>
        <dbReference type="EMBL" id="KAF2566147.1"/>
    </source>
</evidence>